<dbReference type="OrthoDB" id="4772953at2"/>
<evidence type="ECO:0000313" key="5">
    <source>
        <dbReference type="Proteomes" id="UP000467379"/>
    </source>
</evidence>
<accession>A0A7I7W3U0</accession>
<gene>
    <name evidence="3" type="ORF">BST20_10120</name>
    <name evidence="2" type="ORF">MBRA_24440</name>
</gene>
<proteinExistence type="predicted"/>
<evidence type="ECO:0000313" key="3">
    <source>
        <dbReference type="EMBL" id="ORA38901.1"/>
    </source>
</evidence>
<reference evidence="2 5" key="2">
    <citation type="journal article" date="2019" name="Emerg. Microbes Infect.">
        <title>Comprehensive subspecies identification of 175 nontuberculous mycobacteria species based on 7547 genomic profiles.</title>
        <authorList>
            <person name="Matsumoto Y."/>
            <person name="Kinjo T."/>
            <person name="Motooka D."/>
            <person name="Nabeya D."/>
            <person name="Jung N."/>
            <person name="Uechi K."/>
            <person name="Horii T."/>
            <person name="Iida T."/>
            <person name="Fujita J."/>
            <person name="Nakamura S."/>
        </authorList>
    </citation>
    <scope>NUCLEOTIDE SEQUENCE [LARGE SCALE GENOMIC DNA]</scope>
    <source>
        <strain evidence="2 5">JCM 12687</strain>
    </source>
</reference>
<dbReference type="Proteomes" id="UP000192441">
    <property type="component" value="Unassembled WGS sequence"/>
</dbReference>
<evidence type="ECO:0000256" key="1">
    <source>
        <dbReference type="SAM" id="SignalP"/>
    </source>
</evidence>
<dbReference type="Pfam" id="PF10969">
    <property type="entry name" value="DUF2771"/>
    <property type="match status" value="1"/>
</dbReference>
<dbReference type="InterPro" id="IPR024495">
    <property type="entry name" value="DUF2771"/>
</dbReference>
<organism evidence="3 4">
    <name type="scientific">Mycobacterium branderi</name>
    <dbReference type="NCBI Taxonomy" id="43348"/>
    <lineage>
        <taxon>Bacteria</taxon>
        <taxon>Bacillati</taxon>
        <taxon>Actinomycetota</taxon>
        <taxon>Actinomycetes</taxon>
        <taxon>Mycobacteriales</taxon>
        <taxon>Mycobacteriaceae</taxon>
        <taxon>Mycobacterium</taxon>
    </lineage>
</organism>
<feature type="chain" id="PRO_5044657962" description="DUF2771 domain-containing protein" evidence="1">
    <location>
        <begin position="23"/>
        <end position="163"/>
    </location>
</feature>
<dbReference type="RefSeq" id="WP_083131325.1">
    <property type="nucleotide sequence ID" value="NZ_AP022606.1"/>
</dbReference>
<reference evidence="3 4" key="1">
    <citation type="submission" date="2016-12" db="EMBL/GenBank/DDBJ databases">
        <title>The new phylogeny of genus Mycobacterium.</title>
        <authorList>
            <person name="Tortoli E."/>
            <person name="Trovato A."/>
            <person name="Cirillo D.M."/>
        </authorList>
    </citation>
    <scope>NUCLEOTIDE SEQUENCE [LARGE SCALE GENOMIC DNA]</scope>
    <source>
        <strain evidence="3 4">DSM 44624</strain>
    </source>
</reference>
<reference evidence="2" key="3">
    <citation type="submission" date="2020-02" db="EMBL/GenBank/DDBJ databases">
        <authorList>
            <person name="Matsumoto Y."/>
            <person name="Kinjo T."/>
            <person name="Motooka D."/>
            <person name="Nabeya D."/>
            <person name="Jung N."/>
            <person name="Uechi K."/>
            <person name="Horii T."/>
            <person name="Iida T."/>
            <person name="Fujita J."/>
            <person name="Nakamura S."/>
        </authorList>
    </citation>
    <scope>NUCLEOTIDE SEQUENCE</scope>
    <source>
        <strain evidence="2">JCM 12687</strain>
    </source>
</reference>
<protein>
    <recommendedName>
        <fullName evidence="6">DUF2771 domain-containing protein</fullName>
    </recommendedName>
</protein>
<keyword evidence="5" id="KW-1185">Reference proteome</keyword>
<sequence>MKRPVVVLLAALVLAASAAAGAGAWLLAREHGPSLPEISAYSHGHLTRVGPYLYCNVLDLTDCKTPHAQGELPVNSRDPVQLSVPAAVGRAPWRLLRVYEDPANTTTTVFRPGSRLAVTIATVDPQRGRLSGIVVQLMTLVVDPAGELRDVPHAEWSVRTNWT</sequence>
<dbReference type="EMBL" id="MVHM01000004">
    <property type="protein sequence ID" value="ORA38901.1"/>
    <property type="molecule type" value="Genomic_DNA"/>
</dbReference>
<evidence type="ECO:0000313" key="4">
    <source>
        <dbReference type="Proteomes" id="UP000192441"/>
    </source>
</evidence>
<dbReference type="AlphaFoldDB" id="A0A7I7W3U0"/>
<evidence type="ECO:0000313" key="2">
    <source>
        <dbReference type="EMBL" id="BBZ12249.1"/>
    </source>
</evidence>
<keyword evidence="1" id="KW-0732">Signal</keyword>
<dbReference type="EMBL" id="AP022606">
    <property type="protein sequence ID" value="BBZ12249.1"/>
    <property type="molecule type" value="Genomic_DNA"/>
</dbReference>
<name>A0A7I7W3U0_9MYCO</name>
<evidence type="ECO:0008006" key="6">
    <source>
        <dbReference type="Google" id="ProtNLM"/>
    </source>
</evidence>
<dbReference type="Proteomes" id="UP000467379">
    <property type="component" value="Chromosome"/>
</dbReference>
<feature type="signal peptide" evidence="1">
    <location>
        <begin position="1"/>
        <end position="22"/>
    </location>
</feature>